<evidence type="ECO:0000256" key="7">
    <source>
        <dbReference type="SAM" id="Phobius"/>
    </source>
</evidence>
<proteinExistence type="predicted"/>
<dbReference type="Gene3D" id="1.20.1530.20">
    <property type="match status" value="1"/>
</dbReference>
<keyword evidence="10" id="KW-1185">Reference proteome</keyword>
<evidence type="ECO:0000256" key="3">
    <source>
        <dbReference type="ARBA" id="ARBA00022692"/>
    </source>
</evidence>
<dbReference type="GO" id="GO:1902600">
    <property type="term" value="P:proton transmembrane transport"/>
    <property type="evidence" value="ECO:0007669"/>
    <property type="project" value="InterPro"/>
</dbReference>
<evidence type="ECO:0000256" key="1">
    <source>
        <dbReference type="ARBA" id="ARBA00004141"/>
    </source>
</evidence>
<dbReference type="STRING" id="5364.A0A5C3NG23"/>
<evidence type="ECO:0000256" key="6">
    <source>
        <dbReference type="ARBA" id="ARBA00023136"/>
    </source>
</evidence>
<feature type="transmembrane region" description="Helical" evidence="7">
    <location>
        <begin position="135"/>
        <end position="158"/>
    </location>
</feature>
<dbReference type="AlphaFoldDB" id="A0A5C3NG23"/>
<dbReference type="InterPro" id="IPR050794">
    <property type="entry name" value="CPA2_transporter"/>
</dbReference>
<feature type="transmembrane region" description="Helical" evidence="7">
    <location>
        <begin position="233"/>
        <end position="253"/>
    </location>
</feature>
<feature type="transmembrane region" description="Helical" evidence="7">
    <location>
        <begin position="41"/>
        <end position="63"/>
    </location>
</feature>
<keyword evidence="2" id="KW-0813">Transport</keyword>
<organism evidence="9 10">
    <name type="scientific">Heliocybe sulcata</name>
    <dbReference type="NCBI Taxonomy" id="5364"/>
    <lineage>
        <taxon>Eukaryota</taxon>
        <taxon>Fungi</taxon>
        <taxon>Dikarya</taxon>
        <taxon>Basidiomycota</taxon>
        <taxon>Agaricomycotina</taxon>
        <taxon>Agaricomycetes</taxon>
        <taxon>Gloeophyllales</taxon>
        <taxon>Gloeophyllaceae</taxon>
        <taxon>Heliocybe</taxon>
    </lineage>
</organism>
<evidence type="ECO:0000259" key="8">
    <source>
        <dbReference type="Pfam" id="PF00999"/>
    </source>
</evidence>
<dbReference type="InterPro" id="IPR006153">
    <property type="entry name" value="Cation/H_exchanger_TM"/>
</dbReference>
<keyword evidence="4 7" id="KW-1133">Transmembrane helix</keyword>
<evidence type="ECO:0000313" key="9">
    <source>
        <dbReference type="EMBL" id="TFK55426.1"/>
    </source>
</evidence>
<feature type="transmembrane region" description="Helical" evidence="7">
    <location>
        <begin position="170"/>
        <end position="191"/>
    </location>
</feature>
<evidence type="ECO:0000256" key="2">
    <source>
        <dbReference type="ARBA" id="ARBA00022448"/>
    </source>
</evidence>
<feature type="transmembrane region" description="Helical" evidence="7">
    <location>
        <begin position="70"/>
        <end position="91"/>
    </location>
</feature>
<dbReference type="EMBL" id="ML213504">
    <property type="protein sequence ID" value="TFK55426.1"/>
    <property type="molecule type" value="Genomic_DNA"/>
</dbReference>
<dbReference type="Proteomes" id="UP000305948">
    <property type="component" value="Unassembled WGS sequence"/>
</dbReference>
<keyword evidence="6 7" id="KW-0472">Membrane</keyword>
<dbReference type="Pfam" id="PF00999">
    <property type="entry name" value="Na_H_Exchanger"/>
    <property type="match status" value="1"/>
</dbReference>
<evidence type="ECO:0000256" key="4">
    <source>
        <dbReference type="ARBA" id="ARBA00022989"/>
    </source>
</evidence>
<feature type="transmembrane region" description="Helical" evidence="7">
    <location>
        <begin position="357"/>
        <end position="376"/>
    </location>
</feature>
<feature type="transmembrane region" description="Helical" evidence="7">
    <location>
        <begin position="103"/>
        <end position="123"/>
    </location>
</feature>
<feature type="transmembrane region" description="Helical" evidence="7">
    <location>
        <begin position="203"/>
        <end position="227"/>
    </location>
</feature>
<dbReference type="OrthoDB" id="2687058at2759"/>
<feature type="domain" description="Cation/H+ exchanger transmembrane" evidence="8">
    <location>
        <begin position="57"/>
        <end position="435"/>
    </location>
</feature>
<evidence type="ECO:0000313" key="10">
    <source>
        <dbReference type="Proteomes" id="UP000305948"/>
    </source>
</evidence>
<dbReference type="GO" id="GO:0016020">
    <property type="term" value="C:membrane"/>
    <property type="evidence" value="ECO:0007669"/>
    <property type="project" value="UniProtKB-SubCell"/>
</dbReference>
<dbReference type="InterPro" id="IPR038770">
    <property type="entry name" value="Na+/solute_symporter_sf"/>
</dbReference>
<accession>A0A5C3NG23</accession>
<reference evidence="9 10" key="1">
    <citation type="journal article" date="2019" name="Nat. Ecol. Evol.">
        <title>Megaphylogeny resolves global patterns of mushroom evolution.</title>
        <authorList>
            <person name="Varga T."/>
            <person name="Krizsan K."/>
            <person name="Foldi C."/>
            <person name="Dima B."/>
            <person name="Sanchez-Garcia M."/>
            <person name="Sanchez-Ramirez S."/>
            <person name="Szollosi G.J."/>
            <person name="Szarkandi J.G."/>
            <person name="Papp V."/>
            <person name="Albert L."/>
            <person name="Andreopoulos W."/>
            <person name="Angelini C."/>
            <person name="Antonin V."/>
            <person name="Barry K.W."/>
            <person name="Bougher N.L."/>
            <person name="Buchanan P."/>
            <person name="Buyck B."/>
            <person name="Bense V."/>
            <person name="Catcheside P."/>
            <person name="Chovatia M."/>
            <person name="Cooper J."/>
            <person name="Damon W."/>
            <person name="Desjardin D."/>
            <person name="Finy P."/>
            <person name="Geml J."/>
            <person name="Haridas S."/>
            <person name="Hughes K."/>
            <person name="Justo A."/>
            <person name="Karasinski D."/>
            <person name="Kautmanova I."/>
            <person name="Kiss B."/>
            <person name="Kocsube S."/>
            <person name="Kotiranta H."/>
            <person name="LaButti K.M."/>
            <person name="Lechner B.E."/>
            <person name="Liimatainen K."/>
            <person name="Lipzen A."/>
            <person name="Lukacs Z."/>
            <person name="Mihaltcheva S."/>
            <person name="Morgado L.N."/>
            <person name="Niskanen T."/>
            <person name="Noordeloos M.E."/>
            <person name="Ohm R.A."/>
            <person name="Ortiz-Santana B."/>
            <person name="Ovrebo C."/>
            <person name="Racz N."/>
            <person name="Riley R."/>
            <person name="Savchenko A."/>
            <person name="Shiryaev A."/>
            <person name="Soop K."/>
            <person name="Spirin V."/>
            <person name="Szebenyi C."/>
            <person name="Tomsovsky M."/>
            <person name="Tulloss R.E."/>
            <person name="Uehling J."/>
            <person name="Grigoriev I.V."/>
            <person name="Vagvolgyi C."/>
            <person name="Papp T."/>
            <person name="Martin F.M."/>
            <person name="Miettinen O."/>
            <person name="Hibbett D.S."/>
            <person name="Nagy L.G."/>
        </authorList>
    </citation>
    <scope>NUCLEOTIDE SEQUENCE [LARGE SCALE GENOMIC DNA]</scope>
    <source>
        <strain evidence="9 10">OMC1185</strain>
    </source>
</reference>
<protein>
    <recommendedName>
        <fullName evidence="8">Cation/H+ exchanger transmembrane domain-containing protein</fullName>
    </recommendedName>
</protein>
<keyword evidence="5" id="KW-0406">Ion transport</keyword>
<keyword evidence="3 7" id="KW-0812">Transmembrane</keyword>
<feature type="transmembrane region" description="Helical" evidence="7">
    <location>
        <begin position="420"/>
        <end position="440"/>
    </location>
</feature>
<comment type="subcellular location">
    <subcellularLocation>
        <location evidence="1">Membrane</location>
        <topology evidence="1">Multi-pass membrane protein</topology>
    </subcellularLocation>
</comment>
<evidence type="ECO:0000256" key="5">
    <source>
        <dbReference type="ARBA" id="ARBA00023065"/>
    </source>
</evidence>
<dbReference type="PANTHER" id="PTHR32468:SF0">
    <property type="entry name" value="K(+)_H(+) ANTIPORTER 1"/>
    <property type="match status" value="1"/>
</dbReference>
<dbReference type="GO" id="GO:0015297">
    <property type="term" value="F:antiporter activity"/>
    <property type="evidence" value="ECO:0007669"/>
    <property type="project" value="InterPro"/>
</dbReference>
<sequence>MGASSNQLLSVGGSLAKRAAPEQAGLFSGVNPSKYNSNDPIVLWIIQVVIIICFTQLLALLLSRIRQPRVIAEVITGIILGPSIMGRIPGFEAAIFPTDSMPLLNLTATIGLVLFLFLVGLEIDFRVVKRNAKASAVISIAGLLLPLGLGAALAVPLYHEFVDPSVNYGYFILFTAVAVGITAFPVLCRILTELKLLDTTVGVLVLSAGVGNDVVGWILLALAIALVNASSGLTALWVLLTAVGYVLFLLFPVKWGFRWLAKRTGSLETGTPSAFMMTVTLLVVFISALFTDIIGIHPIFGGFLAGLIIPHEHGFAISLVEKLEDLVSLLFLPLYFAISGLRTNLGSLDNGITWGYVFLICAVAFFSKFIGCFAAAKACGFNLRESGAVGSLMSCKGLVELIVLNVGLQAKILNTQTFSMFVVHALILTFMTTPLTLLWYPPEYRSHAGVVQARAAKQAGEEGTGAAALQDGEEFRTRFTVVLDAIEQLPAAMTLTKWLQSTGARPLSVISETTEDKGLPAPGSVAPKQRYISVDALRLIELTERTSAVLKSQRADALIEIDPVVSVFRTFGSLNGLAVDAALSVVPHDDFPGSIAEHVKGIGSQMVVIPWNASSTLEAAAGAAPYSPFDSLFQRTVSSESASPVVYSQLVRRLFAEIPSDVALFIDRTAASPGPRHILLPFFGGPDDRLALSFVVQLCVNSEVTATVVKITKQESDRLERVDTVGLEKVAAAHSYLQTTVLDGTQQQPSTTARLASETADNLLWSRYTSASTSLNADIAAAVARITFREEFSVSPLHTVLDRASEGTCGPLCVVAGRSRRFTGRSDLGELRQVAAERGVGISSDLVKTVGDVAAAVVSTVPSCSVLVLQAYS</sequence>
<gene>
    <name evidence="9" type="ORF">OE88DRAFT_1672049</name>
</gene>
<name>A0A5C3NG23_9AGAM</name>
<feature type="transmembrane region" description="Helical" evidence="7">
    <location>
        <begin position="274"/>
        <end position="306"/>
    </location>
</feature>
<dbReference type="PANTHER" id="PTHR32468">
    <property type="entry name" value="CATION/H + ANTIPORTER"/>
    <property type="match status" value="1"/>
</dbReference>